<proteinExistence type="predicted"/>
<dbReference type="OrthoDB" id="4504150at2759"/>
<protein>
    <submittedName>
        <fullName evidence="1">Uncharacterized protein</fullName>
    </submittedName>
</protein>
<keyword evidence="2" id="KW-1185">Reference proteome</keyword>
<reference evidence="2" key="1">
    <citation type="journal article" date="2017" name="Genome Biol.">
        <title>Comparative genomics reveals high biological diversity and specific adaptations in the industrially and medically important fungal genus Aspergillus.</title>
        <authorList>
            <person name="de Vries R.P."/>
            <person name="Riley R."/>
            <person name="Wiebenga A."/>
            <person name="Aguilar-Osorio G."/>
            <person name="Amillis S."/>
            <person name="Uchima C.A."/>
            <person name="Anderluh G."/>
            <person name="Asadollahi M."/>
            <person name="Askin M."/>
            <person name="Barry K."/>
            <person name="Battaglia E."/>
            <person name="Bayram O."/>
            <person name="Benocci T."/>
            <person name="Braus-Stromeyer S.A."/>
            <person name="Caldana C."/>
            <person name="Canovas D."/>
            <person name="Cerqueira G.C."/>
            <person name="Chen F."/>
            <person name="Chen W."/>
            <person name="Choi C."/>
            <person name="Clum A."/>
            <person name="Dos Santos R.A."/>
            <person name="Damasio A.R."/>
            <person name="Diallinas G."/>
            <person name="Emri T."/>
            <person name="Fekete E."/>
            <person name="Flipphi M."/>
            <person name="Freyberg S."/>
            <person name="Gallo A."/>
            <person name="Gournas C."/>
            <person name="Habgood R."/>
            <person name="Hainaut M."/>
            <person name="Harispe M.L."/>
            <person name="Henrissat B."/>
            <person name="Hilden K.S."/>
            <person name="Hope R."/>
            <person name="Hossain A."/>
            <person name="Karabika E."/>
            <person name="Karaffa L."/>
            <person name="Karanyi Z."/>
            <person name="Krasevec N."/>
            <person name="Kuo A."/>
            <person name="Kusch H."/>
            <person name="LaButti K."/>
            <person name="Lagendijk E.L."/>
            <person name="Lapidus A."/>
            <person name="Levasseur A."/>
            <person name="Lindquist E."/>
            <person name="Lipzen A."/>
            <person name="Logrieco A.F."/>
            <person name="MacCabe A."/>
            <person name="Maekelae M.R."/>
            <person name="Malavazi I."/>
            <person name="Melin P."/>
            <person name="Meyer V."/>
            <person name="Mielnichuk N."/>
            <person name="Miskei M."/>
            <person name="Molnar A.P."/>
            <person name="Mule G."/>
            <person name="Ngan C.Y."/>
            <person name="Orejas M."/>
            <person name="Orosz E."/>
            <person name="Ouedraogo J.P."/>
            <person name="Overkamp K.M."/>
            <person name="Park H.-S."/>
            <person name="Perrone G."/>
            <person name="Piumi F."/>
            <person name="Punt P.J."/>
            <person name="Ram A.F."/>
            <person name="Ramon A."/>
            <person name="Rauscher S."/>
            <person name="Record E."/>
            <person name="Riano-Pachon D.M."/>
            <person name="Robert V."/>
            <person name="Roehrig J."/>
            <person name="Ruller R."/>
            <person name="Salamov A."/>
            <person name="Salih N.S."/>
            <person name="Samson R.A."/>
            <person name="Sandor E."/>
            <person name="Sanguinetti M."/>
            <person name="Schuetze T."/>
            <person name="Sepcic K."/>
            <person name="Shelest E."/>
            <person name="Sherlock G."/>
            <person name="Sophianopoulou V."/>
            <person name="Squina F.M."/>
            <person name="Sun H."/>
            <person name="Susca A."/>
            <person name="Todd R.B."/>
            <person name="Tsang A."/>
            <person name="Unkles S.E."/>
            <person name="van de Wiele N."/>
            <person name="van Rossen-Uffink D."/>
            <person name="Oliveira J.V."/>
            <person name="Vesth T.C."/>
            <person name="Visser J."/>
            <person name="Yu J.-H."/>
            <person name="Zhou M."/>
            <person name="Andersen M.R."/>
            <person name="Archer D.B."/>
            <person name="Baker S.E."/>
            <person name="Benoit I."/>
            <person name="Brakhage A.A."/>
            <person name="Braus G.H."/>
            <person name="Fischer R."/>
            <person name="Frisvad J.C."/>
            <person name="Goldman G.H."/>
            <person name="Houbraken J."/>
            <person name="Oakley B."/>
            <person name="Pocsi I."/>
            <person name="Scazzocchio C."/>
            <person name="Seiboth B."/>
            <person name="vanKuyk P.A."/>
            <person name="Wortman J."/>
            <person name="Dyer P.S."/>
            <person name="Grigoriev I.V."/>
        </authorList>
    </citation>
    <scope>NUCLEOTIDE SEQUENCE [LARGE SCALE GENOMIC DNA]</scope>
    <source>
        <strain evidence="2">DTO 134E9</strain>
    </source>
</reference>
<dbReference type="VEuPathDB" id="FungiDB:ASPWEDRAFT_35324"/>
<evidence type="ECO:0000313" key="2">
    <source>
        <dbReference type="Proteomes" id="UP000184383"/>
    </source>
</evidence>
<accession>A0A1L9S3H6</accession>
<evidence type="ECO:0000313" key="1">
    <source>
        <dbReference type="EMBL" id="OJJ41721.1"/>
    </source>
</evidence>
<dbReference type="RefSeq" id="XP_040695397.1">
    <property type="nucleotide sequence ID" value="XM_040834202.1"/>
</dbReference>
<dbReference type="AlphaFoldDB" id="A0A1L9S3H6"/>
<dbReference type="Proteomes" id="UP000184383">
    <property type="component" value="Unassembled WGS sequence"/>
</dbReference>
<gene>
    <name evidence="1" type="ORF">ASPWEDRAFT_35324</name>
</gene>
<organism evidence="1 2">
    <name type="scientific">Aspergillus wentii DTO 134E9</name>
    <dbReference type="NCBI Taxonomy" id="1073089"/>
    <lineage>
        <taxon>Eukaryota</taxon>
        <taxon>Fungi</taxon>
        <taxon>Dikarya</taxon>
        <taxon>Ascomycota</taxon>
        <taxon>Pezizomycotina</taxon>
        <taxon>Eurotiomycetes</taxon>
        <taxon>Eurotiomycetidae</taxon>
        <taxon>Eurotiales</taxon>
        <taxon>Aspergillaceae</taxon>
        <taxon>Aspergillus</taxon>
        <taxon>Aspergillus subgen. Cremei</taxon>
    </lineage>
</organism>
<dbReference type="GeneID" id="63750050"/>
<dbReference type="EMBL" id="KV878209">
    <property type="protein sequence ID" value="OJJ41721.1"/>
    <property type="molecule type" value="Genomic_DNA"/>
</dbReference>
<sequence length="113" mass="12913">MTVSCRDESIELNTASFRLAADSDNNSDIEKGKKSERNNHTVLSKYFDPDTSLLREEIMEPLPPTPSWERDLNRRIDEGRGLGAWADRIIDRVARRFQSAMEVNATDEPEAFV</sequence>
<name>A0A1L9S3H6_ASPWE</name>